<dbReference type="InterPro" id="IPR017850">
    <property type="entry name" value="Alkaline_phosphatase_core_sf"/>
</dbReference>
<evidence type="ECO:0000313" key="7">
    <source>
        <dbReference type="EMBL" id="VGO14025.1"/>
    </source>
</evidence>
<sequence>MNRRSRPNILYILTDQMRSTAMGCAGVEKVKTPNIDRLAAQGTRFTNAVANTPSCAPSRGTMLTGLHTLSHGVVNNEIQCKNDGPTFAGALTKSGYKCGYIGKWHLDGGPRTGFTPPGRRRLGFNDYWAVANCTHDYMSSFYYTEEPKPHFIEGYEPIHQTDLAIDYMKEKAKADDPFFLMLSIGTPHDPYREMPPELLERYPADDVELMETNSIYVPGEIMQAKKEILAGYYAHVMALDDQVGRLEQTLKEQGLYEDTIVVFTADHGDMLGNHEQYYKSQPWRESVGIPLLMRWPGNIPEGRVTDAPISLIELTSSLITLTGTEIPEAMQGDDLSALILGDETAAPDSVFINFAVDVHCIPAPPFRGVVTRTHTYAETPEGPWVLYDDKADPFQKNNLISWANRDNPDVAALQQELHKKLRGWLERTNDPFDDGDTVSDKYQPGHVGGVLPIEDPPDYFPPLPPNSTAAGKGR</sequence>
<organism evidence="7 8">
    <name type="scientific">Pontiella desulfatans</name>
    <dbReference type="NCBI Taxonomy" id="2750659"/>
    <lineage>
        <taxon>Bacteria</taxon>
        <taxon>Pseudomonadati</taxon>
        <taxon>Kiritimatiellota</taxon>
        <taxon>Kiritimatiellia</taxon>
        <taxon>Kiritimatiellales</taxon>
        <taxon>Pontiellaceae</taxon>
        <taxon>Pontiella</taxon>
    </lineage>
</organism>
<evidence type="ECO:0000256" key="4">
    <source>
        <dbReference type="ARBA" id="ARBA00022837"/>
    </source>
</evidence>
<dbReference type="Gene3D" id="3.30.1120.10">
    <property type="match status" value="1"/>
</dbReference>
<evidence type="ECO:0000256" key="5">
    <source>
        <dbReference type="SAM" id="MobiDB-lite"/>
    </source>
</evidence>
<evidence type="ECO:0000256" key="2">
    <source>
        <dbReference type="ARBA" id="ARBA00022723"/>
    </source>
</evidence>
<feature type="domain" description="Sulfatase N-terminal" evidence="6">
    <location>
        <begin position="7"/>
        <end position="323"/>
    </location>
</feature>
<dbReference type="CDD" id="cd16034">
    <property type="entry name" value="sulfatase_like"/>
    <property type="match status" value="1"/>
</dbReference>
<dbReference type="Proteomes" id="UP000366872">
    <property type="component" value="Unassembled WGS sequence"/>
</dbReference>
<keyword evidence="4" id="KW-0106">Calcium</keyword>
<evidence type="ECO:0000259" key="6">
    <source>
        <dbReference type="Pfam" id="PF00884"/>
    </source>
</evidence>
<dbReference type="RefSeq" id="WP_168442213.1">
    <property type="nucleotide sequence ID" value="NZ_CAAHFG010000001.1"/>
</dbReference>
<dbReference type="PANTHER" id="PTHR42693:SF53">
    <property type="entry name" value="ENDO-4-O-SULFATASE"/>
    <property type="match status" value="1"/>
</dbReference>
<dbReference type="Gene3D" id="3.40.720.10">
    <property type="entry name" value="Alkaline Phosphatase, subunit A"/>
    <property type="match status" value="1"/>
</dbReference>
<dbReference type="PROSITE" id="PS00523">
    <property type="entry name" value="SULFATASE_1"/>
    <property type="match status" value="1"/>
</dbReference>
<dbReference type="GO" id="GO:0004065">
    <property type="term" value="F:arylsulfatase activity"/>
    <property type="evidence" value="ECO:0007669"/>
    <property type="project" value="TreeGrafter"/>
</dbReference>
<accession>A0A6C2U2F5</accession>
<keyword evidence="8" id="KW-1185">Reference proteome</keyword>
<keyword evidence="3" id="KW-0378">Hydrolase</keyword>
<dbReference type="InterPro" id="IPR024607">
    <property type="entry name" value="Sulfatase_CS"/>
</dbReference>
<proteinExistence type="inferred from homology"/>
<keyword evidence="2" id="KW-0479">Metal-binding</keyword>
<evidence type="ECO:0000313" key="8">
    <source>
        <dbReference type="Proteomes" id="UP000366872"/>
    </source>
</evidence>
<name>A0A6C2U2F5_PONDE</name>
<gene>
    <name evidence="7" type="ORF">PDESU_02582</name>
</gene>
<evidence type="ECO:0000256" key="1">
    <source>
        <dbReference type="ARBA" id="ARBA00008779"/>
    </source>
</evidence>
<feature type="region of interest" description="Disordered" evidence="5">
    <location>
        <begin position="428"/>
        <end position="474"/>
    </location>
</feature>
<dbReference type="SUPFAM" id="SSF53649">
    <property type="entry name" value="Alkaline phosphatase-like"/>
    <property type="match status" value="1"/>
</dbReference>
<dbReference type="InterPro" id="IPR050738">
    <property type="entry name" value="Sulfatase"/>
</dbReference>
<dbReference type="EMBL" id="CAAHFG010000001">
    <property type="protein sequence ID" value="VGO14025.1"/>
    <property type="molecule type" value="Genomic_DNA"/>
</dbReference>
<dbReference type="PANTHER" id="PTHR42693">
    <property type="entry name" value="ARYLSULFATASE FAMILY MEMBER"/>
    <property type="match status" value="1"/>
</dbReference>
<reference evidence="7 8" key="1">
    <citation type="submission" date="2019-04" db="EMBL/GenBank/DDBJ databases">
        <authorList>
            <person name="Van Vliet M D."/>
        </authorList>
    </citation>
    <scope>NUCLEOTIDE SEQUENCE [LARGE SCALE GENOMIC DNA]</scope>
    <source>
        <strain evidence="7 8">F1</strain>
    </source>
</reference>
<evidence type="ECO:0000256" key="3">
    <source>
        <dbReference type="ARBA" id="ARBA00022801"/>
    </source>
</evidence>
<dbReference type="Pfam" id="PF00884">
    <property type="entry name" value="Sulfatase"/>
    <property type="match status" value="1"/>
</dbReference>
<comment type="similarity">
    <text evidence="1">Belongs to the sulfatase family.</text>
</comment>
<dbReference type="InterPro" id="IPR000917">
    <property type="entry name" value="Sulfatase_N"/>
</dbReference>
<protein>
    <submittedName>
        <fullName evidence="7">Arylsulfatase</fullName>
    </submittedName>
</protein>
<dbReference type="GO" id="GO:0046872">
    <property type="term" value="F:metal ion binding"/>
    <property type="evidence" value="ECO:0007669"/>
    <property type="project" value="UniProtKB-KW"/>
</dbReference>
<dbReference type="AlphaFoldDB" id="A0A6C2U2F5"/>